<feature type="coiled-coil region" evidence="9">
    <location>
        <begin position="600"/>
        <end position="627"/>
    </location>
</feature>
<feature type="repeat" description="Cys-rich GLG1" evidence="8">
    <location>
        <begin position="740"/>
        <end position="800"/>
    </location>
</feature>
<dbReference type="InterPro" id="IPR001893">
    <property type="entry name" value="Cys-rich_GLG1_repeat"/>
</dbReference>
<keyword evidence="2 11" id="KW-0812">Transmembrane</keyword>
<keyword evidence="4" id="KW-0677">Repeat</keyword>
<sequence length="1118" mass="127117">MVVIVVEVVSGIGSGDNKSNDIQPPPPPQPPQQHAPLAVGKSSSSKVTVRLAEEEDCKEDIRRTCKDARNNFAILECLQNERRDLREVLNDKCNHFVWGYKMNLTQSGRIEELARDVCENELQQHSECMQSGSGSKIPGHTISCMTEQLDHIKDERCRQYLLRLAAIVFSDYRYIKSMVEDCRDDIDRLQCGRLRSGAVGQQQEGSQVNHSQGYTIECLTTQVHKLTPQCQKEILRLAELQSDDFHLDRPLFFACRDDREKFCENIRSGDGRVYRCLMKHKMDRRMSKECSDQLTRRQQLTVQDYKANRGLVRACRAAITKYQCRRHSADDSHQVKLSKILLCLEKAVRDGEVLDGSCREEMLEHRKQLMADHQLSPNLVSACNKELTENCARVGETGERTLHCLMKLARSRKTISEQCWMELEMVVKETDAGEDWRVDPVLHEACLSVVESACKDIRGGNARVMRCLMRHLSSPEMPDTCEAALLEIQYFISRDWKLDPQLHTACFNDASRLCHAKRDWADTTQNSNNPQRGAQVLPCLFRHAYHPKDTLRLDPVCLQEVQRVMHERAAYVELHPEIEMACMEPLARLCSHDTGPGEEMRCLQTNLESLEGECRSAVTNYTEAEAKDSKLNSQLTIHCSKAITQMCGGDSQSSGDDDTLMDCLIRHKNVEAMRPYKKCRAVIEDFQLVALKDYTFSPKFKEACQGDVATLCSKPKNKADVVECLSAAVREAVLKQTSHQVSRECRQQLRQQLIQRHENIKFDPALQKGCAKDISSFCASVTSGRGAVLECLRNHRAQLSSPCHGLIFVREQEELQDPGTDVVLMSACRQMRQLFCHDSDSDQLLYCLRDNKDQPNFNSNCRLVVVRRLVEQTTDARLDPQLLNSCRKDLGKFCSKHFDKLNTNATELNGVLTECLRKQLPSRKLSLSCRKKMLLITRSSALNYKMDPVLTQICSNDMKVLCADETESHMEECLKLALEQGRIKEEGCSIHLAHIIESQRADIHSDPLLNKACGIDDNKFCSNKEEGYHLACLMDVLDRNPQGLQAECRETLRKRREMYNTAMKLTNIASIGELVGHVSRSSERTYLLLVLASVVGIIFIGGLFCGRATKRYKILKNR</sequence>
<dbReference type="PANTHER" id="PTHR11884:SF1">
    <property type="entry name" value="GOLGI APPARATUS PROTEIN 1"/>
    <property type="match status" value="1"/>
</dbReference>
<evidence type="ECO:0000256" key="11">
    <source>
        <dbReference type="SAM" id="Phobius"/>
    </source>
</evidence>
<keyword evidence="7" id="KW-0325">Glycoprotein</keyword>
<name>A0AAE1P4D2_9EUCA</name>
<keyword evidence="13" id="KW-1185">Reference proteome</keyword>
<evidence type="ECO:0000256" key="5">
    <source>
        <dbReference type="ARBA" id="ARBA00022989"/>
    </source>
</evidence>
<feature type="region of interest" description="Disordered" evidence="10">
    <location>
        <begin position="14"/>
        <end position="45"/>
    </location>
</feature>
<evidence type="ECO:0000256" key="9">
    <source>
        <dbReference type="SAM" id="Coils"/>
    </source>
</evidence>
<dbReference type="PROSITE" id="PS51289">
    <property type="entry name" value="GLG1_C_RICH"/>
    <property type="match status" value="5"/>
</dbReference>
<keyword evidence="5 11" id="KW-1133">Transmembrane helix</keyword>
<dbReference type="PANTHER" id="PTHR11884">
    <property type="entry name" value="SELECTIN LIGAND RELATED"/>
    <property type="match status" value="1"/>
</dbReference>
<evidence type="ECO:0008006" key="14">
    <source>
        <dbReference type="Google" id="ProtNLM"/>
    </source>
</evidence>
<evidence type="ECO:0000256" key="4">
    <source>
        <dbReference type="ARBA" id="ARBA00022737"/>
    </source>
</evidence>
<comment type="caution">
    <text evidence="12">The sequence shown here is derived from an EMBL/GenBank/DDBJ whole genome shotgun (WGS) entry which is preliminary data.</text>
</comment>
<evidence type="ECO:0000256" key="8">
    <source>
        <dbReference type="PROSITE-ProRule" id="PRU00622"/>
    </source>
</evidence>
<feature type="repeat" description="Cys-rich GLG1" evidence="8">
    <location>
        <begin position="674"/>
        <end position="733"/>
    </location>
</feature>
<evidence type="ECO:0000313" key="13">
    <source>
        <dbReference type="Proteomes" id="UP001292094"/>
    </source>
</evidence>
<dbReference type="AlphaFoldDB" id="A0AAE1P4D2"/>
<evidence type="ECO:0000256" key="7">
    <source>
        <dbReference type="ARBA" id="ARBA00023180"/>
    </source>
</evidence>
<feature type="transmembrane region" description="Helical" evidence="11">
    <location>
        <begin position="1086"/>
        <end position="1106"/>
    </location>
</feature>
<keyword evidence="6 11" id="KW-0472">Membrane</keyword>
<accession>A0AAE1P4D2</accession>
<feature type="repeat" description="Cys-rich GLG1" evidence="8">
    <location>
        <begin position="353"/>
        <end position="413"/>
    </location>
</feature>
<dbReference type="Proteomes" id="UP001292094">
    <property type="component" value="Unassembled WGS sequence"/>
</dbReference>
<evidence type="ECO:0000256" key="2">
    <source>
        <dbReference type="ARBA" id="ARBA00022692"/>
    </source>
</evidence>
<reference evidence="12" key="1">
    <citation type="submission" date="2023-11" db="EMBL/GenBank/DDBJ databases">
        <title>Genome assemblies of two species of porcelain crab, Petrolisthes cinctipes and Petrolisthes manimaculis (Anomura: Porcellanidae).</title>
        <authorList>
            <person name="Angst P."/>
        </authorList>
    </citation>
    <scope>NUCLEOTIDE SEQUENCE</scope>
    <source>
        <strain evidence="12">PB745_02</strain>
        <tissue evidence="12">Gill</tissue>
    </source>
</reference>
<feature type="coiled-coil region" evidence="9">
    <location>
        <begin position="51"/>
        <end position="95"/>
    </location>
</feature>
<keyword evidence="9" id="KW-0175">Coiled coil</keyword>
<dbReference type="GO" id="GO:0017134">
    <property type="term" value="F:fibroblast growth factor binding"/>
    <property type="evidence" value="ECO:0007669"/>
    <property type="project" value="TreeGrafter"/>
</dbReference>
<dbReference type="GO" id="GO:0000139">
    <property type="term" value="C:Golgi membrane"/>
    <property type="evidence" value="ECO:0007669"/>
    <property type="project" value="InterPro"/>
</dbReference>
<dbReference type="InterPro" id="IPR017873">
    <property type="entry name" value="Cys-rich_GLG1_repeat_euk"/>
</dbReference>
<evidence type="ECO:0000256" key="10">
    <source>
        <dbReference type="SAM" id="MobiDB-lite"/>
    </source>
</evidence>
<evidence type="ECO:0000313" key="12">
    <source>
        <dbReference type="EMBL" id="KAK4300976.1"/>
    </source>
</evidence>
<gene>
    <name evidence="12" type="ORF">Pmani_026848</name>
</gene>
<dbReference type="InterPro" id="IPR039728">
    <property type="entry name" value="GLG1"/>
</dbReference>
<dbReference type="EMBL" id="JAWZYT010002952">
    <property type="protein sequence ID" value="KAK4300976.1"/>
    <property type="molecule type" value="Genomic_DNA"/>
</dbReference>
<protein>
    <recommendedName>
        <fullName evidence="14">Golgi apparatus protein 1</fullName>
    </recommendedName>
</protein>
<keyword evidence="3" id="KW-0732">Signal</keyword>
<dbReference type="Pfam" id="PF00839">
    <property type="entry name" value="Cys_rich_FGFR"/>
    <property type="match status" value="14"/>
</dbReference>
<feature type="repeat" description="Cys-rich GLG1" evidence="8">
    <location>
        <begin position="225"/>
        <end position="285"/>
    </location>
</feature>
<evidence type="ECO:0000256" key="1">
    <source>
        <dbReference type="ARBA" id="ARBA00004479"/>
    </source>
</evidence>
<comment type="subcellular location">
    <subcellularLocation>
        <location evidence="1">Membrane</location>
        <topology evidence="1">Single-pass type I membrane protein</topology>
    </subcellularLocation>
</comment>
<feature type="repeat" description="Cys-rich GLG1" evidence="8">
    <location>
        <begin position="414"/>
        <end position="476"/>
    </location>
</feature>
<feature type="compositionally biased region" description="Pro residues" evidence="10">
    <location>
        <begin position="23"/>
        <end position="33"/>
    </location>
</feature>
<evidence type="ECO:0000256" key="3">
    <source>
        <dbReference type="ARBA" id="ARBA00022729"/>
    </source>
</evidence>
<evidence type="ECO:0000256" key="6">
    <source>
        <dbReference type="ARBA" id="ARBA00023136"/>
    </source>
</evidence>
<organism evidence="12 13">
    <name type="scientific">Petrolisthes manimaculis</name>
    <dbReference type="NCBI Taxonomy" id="1843537"/>
    <lineage>
        <taxon>Eukaryota</taxon>
        <taxon>Metazoa</taxon>
        <taxon>Ecdysozoa</taxon>
        <taxon>Arthropoda</taxon>
        <taxon>Crustacea</taxon>
        <taxon>Multicrustacea</taxon>
        <taxon>Malacostraca</taxon>
        <taxon>Eumalacostraca</taxon>
        <taxon>Eucarida</taxon>
        <taxon>Decapoda</taxon>
        <taxon>Pleocyemata</taxon>
        <taxon>Anomura</taxon>
        <taxon>Galatheoidea</taxon>
        <taxon>Porcellanidae</taxon>
        <taxon>Petrolisthes</taxon>
    </lineage>
</organism>
<proteinExistence type="predicted"/>